<dbReference type="SUPFAM" id="SSF46955">
    <property type="entry name" value="Putative DNA-binding domain"/>
    <property type="match status" value="1"/>
</dbReference>
<dbReference type="InterPro" id="IPR009061">
    <property type="entry name" value="DNA-bd_dom_put_sf"/>
</dbReference>
<keyword evidence="3" id="KW-1185">Reference proteome</keyword>
<comment type="caution">
    <text evidence="2">The sequence shown here is derived from an EMBL/GenBank/DDBJ whole genome shotgun (WGS) entry which is preliminary data.</text>
</comment>
<dbReference type="EMBL" id="JBHSGP010000024">
    <property type="protein sequence ID" value="MFC4723632.1"/>
    <property type="molecule type" value="Genomic_DNA"/>
</dbReference>
<organism evidence="2 3">
    <name type="scientific">Geojedonia litorea</name>
    <dbReference type="NCBI Taxonomy" id="1268269"/>
    <lineage>
        <taxon>Bacteria</taxon>
        <taxon>Pseudomonadati</taxon>
        <taxon>Bacteroidota</taxon>
        <taxon>Flavobacteriia</taxon>
        <taxon>Flavobacteriales</taxon>
        <taxon>Flavobacteriaceae</taxon>
        <taxon>Geojedonia</taxon>
    </lineage>
</organism>
<evidence type="ECO:0000313" key="3">
    <source>
        <dbReference type="Proteomes" id="UP001595953"/>
    </source>
</evidence>
<proteinExistence type="predicted"/>
<gene>
    <name evidence="2" type="ORF">ACFO5O_15000</name>
</gene>
<dbReference type="Pfam" id="PF12728">
    <property type="entry name" value="HTH_17"/>
    <property type="match status" value="1"/>
</dbReference>
<evidence type="ECO:0000313" key="2">
    <source>
        <dbReference type="EMBL" id="MFC4723632.1"/>
    </source>
</evidence>
<sequence>MAANIITTEDLKDFKNELLEDIKAMINHQSGFNTKKWLKSPEVRELLNISPGTLQNLRINGTLPYTKIGGLIYYDHDEIQKILTQNRIHNKF</sequence>
<reference evidence="3" key="1">
    <citation type="journal article" date="2019" name="Int. J. Syst. Evol. Microbiol.">
        <title>The Global Catalogue of Microorganisms (GCM) 10K type strain sequencing project: providing services to taxonomists for standard genome sequencing and annotation.</title>
        <authorList>
            <consortium name="The Broad Institute Genomics Platform"/>
            <consortium name="The Broad Institute Genome Sequencing Center for Infectious Disease"/>
            <person name="Wu L."/>
            <person name="Ma J."/>
        </authorList>
    </citation>
    <scope>NUCLEOTIDE SEQUENCE [LARGE SCALE GENOMIC DNA]</scope>
    <source>
        <strain evidence="3">CCUG 63682</strain>
    </source>
</reference>
<protein>
    <submittedName>
        <fullName evidence="2">Helix-turn-helix domain-containing protein</fullName>
    </submittedName>
</protein>
<accession>A0ABV9N5N5</accession>
<dbReference type="InterPro" id="IPR041657">
    <property type="entry name" value="HTH_17"/>
</dbReference>
<name>A0ABV9N5N5_9FLAO</name>
<evidence type="ECO:0000259" key="1">
    <source>
        <dbReference type="Pfam" id="PF12728"/>
    </source>
</evidence>
<dbReference type="Proteomes" id="UP001595953">
    <property type="component" value="Unassembled WGS sequence"/>
</dbReference>
<feature type="domain" description="Helix-turn-helix" evidence="1">
    <location>
        <begin position="37"/>
        <end position="87"/>
    </location>
</feature>
<dbReference type="PANTHER" id="PTHR34585">
    <property type="match status" value="1"/>
</dbReference>
<dbReference type="PANTHER" id="PTHR34585:SF22">
    <property type="entry name" value="HELIX-TURN-HELIX DOMAIN-CONTAINING PROTEIN"/>
    <property type="match status" value="1"/>
</dbReference>
<dbReference type="RefSeq" id="WP_387965250.1">
    <property type="nucleotide sequence ID" value="NZ_JBHSGP010000024.1"/>
</dbReference>